<evidence type="ECO:0000313" key="3">
    <source>
        <dbReference type="EMBL" id="GHH96694.1"/>
    </source>
</evidence>
<keyword evidence="1" id="KW-0547">Nucleotide-binding</keyword>
<dbReference type="InterPro" id="IPR027417">
    <property type="entry name" value="P-loop_NTPase"/>
</dbReference>
<evidence type="ECO:0000256" key="1">
    <source>
        <dbReference type="ARBA" id="ARBA00022741"/>
    </source>
</evidence>
<sequence length="289" mass="31694">MEGSELQTQSRKGKMAVIYSAKGGVGKTSLAVNLAIALHKKKLQVALMDGDFQFGDVNVAMDIGSSFSITDAADSIDKLDTYRLNHLLSKHSSGVHVLSAPESPELADLITTAIISKVCETILKEYDYLIVDSGVGLNDQTLSFMEIADEILLMTTLELISIKNTKRLLKVFETLEMRNKVKVVLNRSTMESVIEASQVPEILGVDHLYSIPNNFSVASKSLNLGIPFVTGKPSSDIAKAVFKIAANLDSNEQLLEERKKQPLLDKLFSLKRKKGGNSVGIIRKDERKI</sequence>
<dbReference type="Gene3D" id="3.40.50.300">
    <property type="entry name" value="P-loop containing nucleotide triphosphate hydrolases"/>
    <property type="match status" value="1"/>
</dbReference>
<comment type="caution">
    <text evidence="3">The sequence shown here is derived from an EMBL/GenBank/DDBJ whole genome shotgun (WGS) entry which is preliminary data.</text>
</comment>
<name>A0ABQ3MXX3_9BACI</name>
<evidence type="ECO:0000256" key="2">
    <source>
        <dbReference type="ARBA" id="ARBA00022840"/>
    </source>
</evidence>
<reference evidence="3 4" key="1">
    <citation type="journal article" date="2022" name="Int. J. Syst. Evol. Microbiol.">
        <title>Neobacillus kokaensis sp. nov., isolated from soil.</title>
        <authorList>
            <person name="Yuki K."/>
            <person name="Matsubara H."/>
            <person name="Yamaguchi S."/>
        </authorList>
    </citation>
    <scope>NUCLEOTIDE SEQUENCE [LARGE SCALE GENOMIC DNA]</scope>
    <source>
        <strain evidence="3 4">LOB 377</strain>
    </source>
</reference>
<accession>A0ABQ3MXX3</accession>
<organism evidence="3 4">
    <name type="scientific">Neobacillus kokaensis</name>
    <dbReference type="NCBI Taxonomy" id="2759023"/>
    <lineage>
        <taxon>Bacteria</taxon>
        <taxon>Bacillati</taxon>
        <taxon>Bacillota</taxon>
        <taxon>Bacilli</taxon>
        <taxon>Bacillales</taxon>
        <taxon>Bacillaceae</taxon>
        <taxon>Neobacillus</taxon>
    </lineage>
</organism>
<keyword evidence="2" id="KW-0067">ATP-binding</keyword>
<dbReference type="InterPro" id="IPR033756">
    <property type="entry name" value="YlxH/NBP35"/>
</dbReference>
<dbReference type="PANTHER" id="PTHR43384">
    <property type="entry name" value="SEPTUM SITE-DETERMINING PROTEIN MIND HOMOLOG, CHLOROPLASTIC-RELATED"/>
    <property type="match status" value="1"/>
</dbReference>
<dbReference type="PANTHER" id="PTHR43384:SF13">
    <property type="entry name" value="SLR0110 PROTEIN"/>
    <property type="match status" value="1"/>
</dbReference>
<dbReference type="RefSeq" id="WP_191268874.1">
    <property type="nucleotide sequence ID" value="NZ_BNDS01000001.1"/>
</dbReference>
<dbReference type="SUPFAM" id="SSF52540">
    <property type="entry name" value="P-loop containing nucleoside triphosphate hydrolases"/>
    <property type="match status" value="1"/>
</dbReference>
<evidence type="ECO:0000313" key="4">
    <source>
        <dbReference type="Proteomes" id="UP000637074"/>
    </source>
</evidence>
<gene>
    <name evidence="3" type="ORF">AM1BK_02370</name>
</gene>
<evidence type="ECO:0008006" key="5">
    <source>
        <dbReference type="Google" id="ProtNLM"/>
    </source>
</evidence>
<dbReference type="EMBL" id="BNDS01000001">
    <property type="protein sequence ID" value="GHH96694.1"/>
    <property type="molecule type" value="Genomic_DNA"/>
</dbReference>
<proteinExistence type="predicted"/>
<dbReference type="Pfam" id="PF10609">
    <property type="entry name" value="ParA"/>
    <property type="match status" value="1"/>
</dbReference>
<keyword evidence="4" id="KW-1185">Reference proteome</keyword>
<dbReference type="InterPro" id="IPR050625">
    <property type="entry name" value="ParA/MinD_ATPase"/>
</dbReference>
<protein>
    <recommendedName>
        <fullName evidence="5">Histidine kinase</fullName>
    </recommendedName>
</protein>
<dbReference type="Proteomes" id="UP000637074">
    <property type="component" value="Unassembled WGS sequence"/>
</dbReference>